<gene>
    <name evidence="2" type="ORF">C2S53_006094</name>
</gene>
<name>A0AAD4JLT4_PERFH</name>
<feature type="compositionally biased region" description="Basic and acidic residues" evidence="1">
    <location>
        <begin position="177"/>
        <end position="188"/>
    </location>
</feature>
<comment type="caution">
    <text evidence="2">The sequence shown here is derived from an EMBL/GenBank/DDBJ whole genome shotgun (WGS) entry which is preliminary data.</text>
</comment>
<evidence type="ECO:0000256" key="1">
    <source>
        <dbReference type="SAM" id="MobiDB-lite"/>
    </source>
</evidence>
<dbReference type="AlphaFoldDB" id="A0AAD4JLT4"/>
<feature type="region of interest" description="Disordered" evidence="1">
    <location>
        <begin position="153"/>
        <end position="211"/>
    </location>
</feature>
<evidence type="ECO:0000313" key="3">
    <source>
        <dbReference type="Proteomes" id="UP001190926"/>
    </source>
</evidence>
<feature type="compositionally biased region" description="Basic and acidic residues" evidence="1">
    <location>
        <begin position="300"/>
        <end position="315"/>
    </location>
</feature>
<feature type="compositionally biased region" description="Polar residues" evidence="1">
    <location>
        <begin position="472"/>
        <end position="493"/>
    </location>
</feature>
<dbReference type="Proteomes" id="UP001190926">
    <property type="component" value="Unassembled WGS sequence"/>
</dbReference>
<organism evidence="2 3">
    <name type="scientific">Perilla frutescens var. hirtella</name>
    <name type="common">Perilla citriodora</name>
    <name type="synonym">Perilla setoyensis</name>
    <dbReference type="NCBI Taxonomy" id="608512"/>
    <lineage>
        <taxon>Eukaryota</taxon>
        <taxon>Viridiplantae</taxon>
        <taxon>Streptophyta</taxon>
        <taxon>Embryophyta</taxon>
        <taxon>Tracheophyta</taxon>
        <taxon>Spermatophyta</taxon>
        <taxon>Magnoliopsida</taxon>
        <taxon>eudicotyledons</taxon>
        <taxon>Gunneridae</taxon>
        <taxon>Pentapetalae</taxon>
        <taxon>asterids</taxon>
        <taxon>lamiids</taxon>
        <taxon>Lamiales</taxon>
        <taxon>Lamiaceae</taxon>
        <taxon>Nepetoideae</taxon>
        <taxon>Elsholtzieae</taxon>
        <taxon>Perilla</taxon>
    </lineage>
</organism>
<feature type="region of interest" description="Disordered" evidence="1">
    <location>
        <begin position="300"/>
        <end position="320"/>
    </location>
</feature>
<feature type="region of interest" description="Disordered" evidence="1">
    <location>
        <begin position="465"/>
        <end position="493"/>
    </location>
</feature>
<feature type="region of interest" description="Disordered" evidence="1">
    <location>
        <begin position="223"/>
        <end position="247"/>
    </location>
</feature>
<sequence length="735" mass="81145">MELDFDKYCVVDGSPTTVLPAPRRRSKASSRKSNGKVKCGNELLSLKEEFNEIKFSRYRSASCKDVRSRKSTQEGHELLKRGSVYQSSKEVRLLRRTDNVVERKKIEFSRGGASTFSFGIIDSLCSLDEDSSSAEPSTSSSCTKQEELLLHSRNSKNNSLYPIPERTASQNTSLSCKSEKQVANKQTRDLMSSSESAVAKMNDSNSCQERDAVVSLHKSLSAKLALPHSPAQSDSDGSKTSSPRSRLHPVLKMLDPFVKSRSQKSPLNCAKETGSEAIDGHVGVDCNKTVCRSLQNDISDKDHHVGNNPQTEKKQNLNSHHLSSPAHLHGLLKMERKHGMLFFEFSVKSPEDVYIAKTCKVDNPLSWAYTFHSLHHRRKSNASAWGFKENNKESSMLGQMLVSCYLCTELKGPGAFNDSMVTEFVLYDVANSRRSISSQDSSGCSPDLSKLPLVSDEILSWGDGDKNEISAKTKNRGQSKNSRDSGNYESSQPVAAVDLHPGLEIAAIIMKFPFEKRESLKFKSGDRQTDKPLLNLLDLCQVEQEHDRISNPGKLHVVIPAGNHSLPSTESRGPSPLLDRWRLGGGCDCGGWDMACPLNVCGNPNLQIAEGQPLIDSQHPAQLFIQGRKDNVATFTMRGIEEGKYAVDFHAQLSSLQAFSICVAILHAAEAASTTAGQERSKQMLQSDSLRVFAEEEIKHLIDAISEEEKLRGSKMEDVLPSFVVNPPFSPIARV</sequence>
<feature type="compositionally biased region" description="Polar residues" evidence="1">
    <location>
        <begin position="189"/>
        <end position="207"/>
    </location>
</feature>
<evidence type="ECO:0000313" key="2">
    <source>
        <dbReference type="EMBL" id="KAH6835350.1"/>
    </source>
</evidence>
<dbReference type="PANTHER" id="PTHR31390">
    <property type="entry name" value="EXPRESSED PROTEIN"/>
    <property type="match status" value="1"/>
</dbReference>
<dbReference type="EMBL" id="SDAM02000036">
    <property type="protein sequence ID" value="KAH6835350.1"/>
    <property type="molecule type" value="Genomic_DNA"/>
</dbReference>
<dbReference type="Pfam" id="PF12043">
    <property type="entry name" value="DUF3527"/>
    <property type="match status" value="1"/>
</dbReference>
<feature type="compositionally biased region" description="Polar residues" evidence="1">
    <location>
        <begin position="167"/>
        <end position="176"/>
    </location>
</feature>
<feature type="compositionally biased region" description="Polar residues" evidence="1">
    <location>
        <begin position="230"/>
        <end position="244"/>
    </location>
</feature>
<protein>
    <submittedName>
        <fullName evidence="2">Uncharacterized protein</fullName>
    </submittedName>
</protein>
<proteinExistence type="predicted"/>
<dbReference type="InterPro" id="IPR021916">
    <property type="entry name" value="DUF3527"/>
</dbReference>
<accession>A0AAD4JLT4</accession>
<dbReference type="PANTHER" id="PTHR31390:SF0">
    <property type="entry name" value="DOMAIN PROTEIN, PUTATIVE (DUF3527)-RELATED"/>
    <property type="match status" value="1"/>
</dbReference>
<keyword evidence="3" id="KW-1185">Reference proteome</keyword>
<reference evidence="2 3" key="1">
    <citation type="journal article" date="2021" name="Nat. Commun.">
        <title>Incipient diploidization of the medicinal plant Perilla within 10,000 years.</title>
        <authorList>
            <person name="Zhang Y."/>
            <person name="Shen Q."/>
            <person name="Leng L."/>
            <person name="Zhang D."/>
            <person name="Chen S."/>
            <person name="Shi Y."/>
            <person name="Ning Z."/>
            <person name="Chen S."/>
        </authorList>
    </citation>
    <scope>NUCLEOTIDE SEQUENCE [LARGE SCALE GENOMIC DNA]</scope>
    <source>
        <strain evidence="3">cv. PC099</strain>
    </source>
</reference>